<gene>
    <name evidence="1" type="ORF">Glove_256g149</name>
</gene>
<name>A0A397IE22_9GLOM</name>
<sequence>MTMVMLIMDEQLIIARNYRKDCVLECYKRTVKECQKRIVELVKLFGKTIIKTYARELRTNMASLQMLSICNIHTILELEGLHCWFQ</sequence>
<evidence type="ECO:0000313" key="2">
    <source>
        <dbReference type="Proteomes" id="UP000266861"/>
    </source>
</evidence>
<organism evidence="1 2">
    <name type="scientific">Diversispora epigaea</name>
    <dbReference type="NCBI Taxonomy" id="1348612"/>
    <lineage>
        <taxon>Eukaryota</taxon>
        <taxon>Fungi</taxon>
        <taxon>Fungi incertae sedis</taxon>
        <taxon>Mucoromycota</taxon>
        <taxon>Glomeromycotina</taxon>
        <taxon>Glomeromycetes</taxon>
        <taxon>Diversisporales</taxon>
        <taxon>Diversisporaceae</taxon>
        <taxon>Diversispora</taxon>
    </lineage>
</organism>
<evidence type="ECO:0000313" key="1">
    <source>
        <dbReference type="EMBL" id="RHZ71594.1"/>
    </source>
</evidence>
<protein>
    <submittedName>
        <fullName evidence="1">Uncharacterized protein</fullName>
    </submittedName>
</protein>
<proteinExistence type="predicted"/>
<reference evidence="1 2" key="1">
    <citation type="submission" date="2018-08" db="EMBL/GenBank/DDBJ databases">
        <title>Genome and evolution of the arbuscular mycorrhizal fungus Diversispora epigaea (formerly Glomus versiforme) and its bacterial endosymbionts.</title>
        <authorList>
            <person name="Sun X."/>
            <person name="Fei Z."/>
            <person name="Harrison M."/>
        </authorList>
    </citation>
    <scope>NUCLEOTIDE SEQUENCE [LARGE SCALE GENOMIC DNA]</scope>
    <source>
        <strain evidence="1 2">IT104</strain>
    </source>
</reference>
<dbReference type="AlphaFoldDB" id="A0A397IE22"/>
<accession>A0A397IE22</accession>
<dbReference type="Proteomes" id="UP000266861">
    <property type="component" value="Unassembled WGS sequence"/>
</dbReference>
<keyword evidence="2" id="KW-1185">Reference proteome</keyword>
<dbReference type="EMBL" id="PQFF01000234">
    <property type="protein sequence ID" value="RHZ71594.1"/>
    <property type="molecule type" value="Genomic_DNA"/>
</dbReference>
<comment type="caution">
    <text evidence="1">The sequence shown here is derived from an EMBL/GenBank/DDBJ whole genome shotgun (WGS) entry which is preliminary data.</text>
</comment>